<dbReference type="SUPFAM" id="SSF50494">
    <property type="entry name" value="Trypsin-like serine proteases"/>
    <property type="match status" value="1"/>
</dbReference>
<protein>
    <submittedName>
        <fullName evidence="2">Uncharacterized protein</fullName>
    </submittedName>
</protein>
<feature type="compositionally biased region" description="Polar residues" evidence="1">
    <location>
        <begin position="9"/>
        <end position="22"/>
    </location>
</feature>
<dbReference type="InterPro" id="IPR009003">
    <property type="entry name" value="Peptidase_S1_PA"/>
</dbReference>
<evidence type="ECO:0000313" key="2">
    <source>
        <dbReference type="EMBL" id="OJJ60516.1"/>
    </source>
</evidence>
<dbReference type="OrthoDB" id="5424209at2759"/>
<dbReference type="Proteomes" id="UP000184356">
    <property type="component" value="Unassembled WGS sequence"/>
</dbReference>
<name>A0A1L9TM52_9EURO</name>
<sequence length="612" mass="67872">MPFIPAEVSSASGRGFDQSTPFVRSRRSEGSSSDEPPVPSQDGFTEVDLRAGGPQLCESPCQTIRPIPRTHEYYEALDGHRGYQLITQLMTICNQERLDFAAMDFCGRRSVYTPERTPIVTLLIYAKRSVVTQRGWVNIARKLQNHLRGQGLPEISVEIMDRRFEEDPKVHGCHPNDAVVPIWTDIVNDIIARVDTKGINTIGCFRIGRDTDRSRCPPTVLLGIDRQVFRDWRIVRETVVSALDSRGLISVGVLIRKDKKPLRASNLETNPALPTDYRPDPPLGYSLSPHNMKDALGTLGGWVELKSPKTKEWVSFAVTCARCCFPSKDGLSDADKEGNALEVEARVRFGDASASRLLSIDTPCYRDIKAGIDVKESTMDDIKIDDVYKRAEEAKAQGEFVLPSDEAKWKSLSRMLEALDNDGNTMKSFVRNGQHVLGTVFAASGIRETRSTNDPNKLSVRDWALVQPKSGRSAGDNAIRPLQSELPHLHHLGEFEAALPQKDQKVHKIGRVSGFTRGWYSALQSCVLDNETRDGHTVARQTWEHVVTRPSGAFLEPGDSGSLLFNTVGDVLGILFGASEKGDIAYFTATNDLLQDIKSVTGALEIRMKKQA</sequence>
<dbReference type="GeneID" id="63759511"/>
<evidence type="ECO:0000256" key="1">
    <source>
        <dbReference type="SAM" id="MobiDB-lite"/>
    </source>
</evidence>
<evidence type="ECO:0000313" key="3">
    <source>
        <dbReference type="Proteomes" id="UP000184356"/>
    </source>
</evidence>
<proteinExistence type="predicted"/>
<gene>
    <name evidence="2" type="ORF">ASPSYDRAFT_173220</name>
</gene>
<dbReference type="RefSeq" id="XP_040704322.1">
    <property type="nucleotide sequence ID" value="XM_040843438.1"/>
</dbReference>
<reference evidence="3" key="1">
    <citation type="journal article" date="2017" name="Genome Biol.">
        <title>Comparative genomics reveals high biological diversity and specific adaptations in the industrially and medically important fungal genus Aspergillus.</title>
        <authorList>
            <person name="de Vries R.P."/>
            <person name="Riley R."/>
            <person name="Wiebenga A."/>
            <person name="Aguilar-Osorio G."/>
            <person name="Amillis S."/>
            <person name="Uchima C.A."/>
            <person name="Anderluh G."/>
            <person name="Asadollahi M."/>
            <person name="Askin M."/>
            <person name="Barry K."/>
            <person name="Battaglia E."/>
            <person name="Bayram O."/>
            <person name="Benocci T."/>
            <person name="Braus-Stromeyer S.A."/>
            <person name="Caldana C."/>
            <person name="Canovas D."/>
            <person name="Cerqueira G.C."/>
            <person name="Chen F."/>
            <person name="Chen W."/>
            <person name="Choi C."/>
            <person name="Clum A."/>
            <person name="Dos Santos R.A."/>
            <person name="Damasio A.R."/>
            <person name="Diallinas G."/>
            <person name="Emri T."/>
            <person name="Fekete E."/>
            <person name="Flipphi M."/>
            <person name="Freyberg S."/>
            <person name="Gallo A."/>
            <person name="Gournas C."/>
            <person name="Habgood R."/>
            <person name="Hainaut M."/>
            <person name="Harispe M.L."/>
            <person name="Henrissat B."/>
            <person name="Hilden K.S."/>
            <person name="Hope R."/>
            <person name="Hossain A."/>
            <person name="Karabika E."/>
            <person name="Karaffa L."/>
            <person name="Karanyi Z."/>
            <person name="Krasevec N."/>
            <person name="Kuo A."/>
            <person name="Kusch H."/>
            <person name="LaButti K."/>
            <person name="Lagendijk E.L."/>
            <person name="Lapidus A."/>
            <person name="Levasseur A."/>
            <person name="Lindquist E."/>
            <person name="Lipzen A."/>
            <person name="Logrieco A.F."/>
            <person name="MacCabe A."/>
            <person name="Maekelae M.R."/>
            <person name="Malavazi I."/>
            <person name="Melin P."/>
            <person name="Meyer V."/>
            <person name="Mielnichuk N."/>
            <person name="Miskei M."/>
            <person name="Molnar A.P."/>
            <person name="Mule G."/>
            <person name="Ngan C.Y."/>
            <person name="Orejas M."/>
            <person name="Orosz E."/>
            <person name="Ouedraogo J.P."/>
            <person name="Overkamp K.M."/>
            <person name="Park H.-S."/>
            <person name="Perrone G."/>
            <person name="Piumi F."/>
            <person name="Punt P.J."/>
            <person name="Ram A.F."/>
            <person name="Ramon A."/>
            <person name="Rauscher S."/>
            <person name="Record E."/>
            <person name="Riano-Pachon D.M."/>
            <person name="Robert V."/>
            <person name="Roehrig J."/>
            <person name="Ruller R."/>
            <person name="Salamov A."/>
            <person name="Salih N.S."/>
            <person name="Samson R.A."/>
            <person name="Sandor E."/>
            <person name="Sanguinetti M."/>
            <person name="Schuetze T."/>
            <person name="Sepcic K."/>
            <person name="Shelest E."/>
            <person name="Sherlock G."/>
            <person name="Sophianopoulou V."/>
            <person name="Squina F.M."/>
            <person name="Sun H."/>
            <person name="Susca A."/>
            <person name="Todd R.B."/>
            <person name="Tsang A."/>
            <person name="Unkles S.E."/>
            <person name="van de Wiele N."/>
            <person name="van Rossen-Uffink D."/>
            <person name="Oliveira J.V."/>
            <person name="Vesth T.C."/>
            <person name="Visser J."/>
            <person name="Yu J.-H."/>
            <person name="Zhou M."/>
            <person name="Andersen M.R."/>
            <person name="Archer D.B."/>
            <person name="Baker S.E."/>
            <person name="Benoit I."/>
            <person name="Brakhage A.A."/>
            <person name="Braus G.H."/>
            <person name="Fischer R."/>
            <person name="Frisvad J.C."/>
            <person name="Goldman G.H."/>
            <person name="Houbraken J."/>
            <person name="Oakley B."/>
            <person name="Pocsi I."/>
            <person name="Scazzocchio C."/>
            <person name="Seiboth B."/>
            <person name="vanKuyk P.A."/>
            <person name="Wortman J."/>
            <person name="Dyer P.S."/>
            <person name="Grigoriev I.V."/>
        </authorList>
    </citation>
    <scope>NUCLEOTIDE SEQUENCE [LARGE SCALE GENOMIC DNA]</scope>
    <source>
        <strain evidence="3">CBS 593.65</strain>
    </source>
</reference>
<dbReference type="AlphaFoldDB" id="A0A1L9TM52"/>
<organism evidence="2 3">
    <name type="scientific">Aspergillus sydowii CBS 593.65</name>
    <dbReference type="NCBI Taxonomy" id="1036612"/>
    <lineage>
        <taxon>Eukaryota</taxon>
        <taxon>Fungi</taxon>
        <taxon>Dikarya</taxon>
        <taxon>Ascomycota</taxon>
        <taxon>Pezizomycotina</taxon>
        <taxon>Eurotiomycetes</taxon>
        <taxon>Eurotiomycetidae</taxon>
        <taxon>Eurotiales</taxon>
        <taxon>Aspergillaceae</taxon>
        <taxon>Aspergillus</taxon>
        <taxon>Aspergillus subgen. Nidulantes</taxon>
    </lineage>
</organism>
<dbReference type="VEuPathDB" id="FungiDB:ASPSYDRAFT_173220"/>
<dbReference type="EMBL" id="KV878584">
    <property type="protein sequence ID" value="OJJ60516.1"/>
    <property type="molecule type" value="Genomic_DNA"/>
</dbReference>
<dbReference type="STRING" id="1036612.A0A1L9TM52"/>
<accession>A0A1L9TM52</accession>
<keyword evidence="3" id="KW-1185">Reference proteome</keyword>
<feature type="region of interest" description="Disordered" evidence="1">
    <location>
        <begin position="1"/>
        <end position="46"/>
    </location>
</feature>